<dbReference type="RefSeq" id="WP_091834945.1">
    <property type="nucleotide sequence ID" value="NZ_FPAA01000003.1"/>
</dbReference>
<dbReference type="Proteomes" id="UP000198660">
    <property type="component" value="Unassembled WGS sequence"/>
</dbReference>
<accession>A0A1I6QIH9</accession>
<dbReference type="OrthoDB" id="2083683at2"/>
<sequence>MKDLIEEYQSSLKKTREANKGYFAEYERDGQQELDFGLLSSMERDLPFVLKWLTTGRQTGRYQGVERSADYQKEVPADPQWFDQEKLGHPLKLPASREL</sequence>
<reference evidence="2" key="1">
    <citation type="submission" date="2016-10" db="EMBL/GenBank/DDBJ databases">
        <authorList>
            <person name="Varghese N."/>
            <person name="Submissions S."/>
        </authorList>
    </citation>
    <scope>NUCLEOTIDE SEQUENCE [LARGE SCALE GENOMIC DNA]</scope>
    <source>
        <strain evidence="2">DSM 45789</strain>
    </source>
</reference>
<protein>
    <submittedName>
        <fullName evidence="1">Uncharacterized protein</fullName>
    </submittedName>
</protein>
<evidence type="ECO:0000313" key="1">
    <source>
        <dbReference type="EMBL" id="SFS52307.1"/>
    </source>
</evidence>
<organism evidence="1 2">
    <name type="scientific">Marininema halotolerans</name>
    <dbReference type="NCBI Taxonomy" id="1155944"/>
    <lineage>
        <taxon>Bacteria</taxon>
        <taxon>Bacillati</taxon>
        <taxon>Bacillota</taxon>
        <taxon>Bacilli</taxon>
        <taxon>Bacillales</taxon>
        <taxon>Thermoactinomycetaceae</taxon>
        <taxon>Marininema</taxon>
    </lineage>
</organism>
<dbReference type="EMBL" id="FPAA01000003">
    <property type="protein sequence ID" value="SFS52307.1"/>
    <property type="molecule type" value="Genomic_DNA"/>
</dbReference>
<name>A0A1I6QIH9_9BACL</name>
<dbReference type="AlphaFoldDB" id="A0A1I6QIH9"/>
<proteinExistence type="predicted"/>
<evidence type="ECO:0000313" key="2">
    <source>
        <dbReference type="Proteomes" id="UP000198660"/>
    </source>
</evidence>
<keyword evidence="2" id="KW-1185">Reference proteome</keyword>
<gene>
    <name evidence="1" type="ORF">SAMN05444972_103177</name>
</gene>